<dbReference type="PROSITE" id="PS50858">
    <property type="entry name" value="BSD"/>
    <property type="match status" value="1"/>
</dbReference>
<comment type="caution">
    <text evidence="3">The sequence shown here is derived from an EMBL/GenBank/DDBJ whole genome shotgun (WGS) entry which is preliminary data.</text>
</comment>
<feature type="compositionally biased region" description="Basic and acidic residues" evidence="1">
    <location>
        <begin position="47"/>
        <end position="61"/>
    </location>
</feature>
<dbReference type="KEGG" id="tasa:A1Q1_00236"/>
<dbReference type="InterPro" id="IPR005607">
    <property type="entry name" value="BSD_dom"/>
</dbReference>
<dbReference type="EMBL" id="ALBS01000105">
    <property type="protein sequence ID" value="EJT50449.1"/>
    <property type="molecule type" value="Genomic_DNA"/>
</dbReference>
<dbReference type="Gene3D" id="1.10.3970.10">
    <property type="entry name" value="BSD domain"/>
    <property type="match status" value="1"/>
</dbReference>
<organism evidence="3 4">
    <name type="scientific">Trichosporon asahii var. asahii (strain ATCC 90039 / CBS 2479 / JCM 2466 / KCTC 7840 / NBRC 103889/ NCYC 2677 / UAMH 7654)</name>
    <name type="common">Yeast</name>
    <dbReference type="NCBI Taxonomy" id="1186058"/>
    <lineage>
        <taxon>Eukaryota</taxon>
        <taxon>Fungi</taxon>
        <taxon>Dikarya</taxon>
        <taxon>Basidiomycota</taxon>
        <taxon>Agaricomycotina</taxon>
        <taxon>Tremellomycetes</taxon>
        <taxon>Trichosporonales</taxon>
        <taxon>Trichosporonaceae</taxon>
        <taxon>Trichosporon</taxon>
    </lineage>
</organism>
<dbReference type="InterPro" id="IPR035925">
    <property type="entry name" value="BSD_dom_sf"/>
</dbReference>
<evidence type="ECO:0000313" key="3">
    <source>
        <dbReference type="EMBL" id="EJT50449.1"/>
    </source>
</evidence>
<dbReference type="PANTHER" id="PTHR16019:SF5">
    <property type="entry name" value="BSD DOMAIN-CONTAINING PROTEIN 1"/>
    <property type="match status" value="1"/>
</dbReference>
<dbReference type="OrthoDB" id="73788at2759"/>
<dbReference type="SUPFAM" id="SSF140383">
    <property type="entry name" value="BSD domain-like"/>
    <property type="match status" value="1"/>
</dbReference>
<dbReference type="Pfam" id="PF03909">
    <property type="entry name" value="BSD"/>
    <property type="match status" value="1"/>
</dbReference>
<dbReference type="InterPro" id="IPR051494">
    <property type="entry name" value="BSD_domain-containing"/>
</dbReference>
<dbReference type="VEuPathDB" id="FungiDB:A1Q1_00236"/>
<dbReference type="GeneID" id="25983750"/>
<protein>
    <recommendedName>
        <fullName evidence="2">BSD domain-containing protein</fullName>
    </recommendedName>
</protein>
<evidence type="ECO:0000259" key="2">
    <source>
        <dbReference type="PROSITE" id="PS50858"/>
    </source>
</evidence>
<proteinExistence type="predicted"/>
<reference evidence="3 4" key="1">
    <citation type="journal article" date="2012" name="Eukaryot. Cell">
        <title>Draft genome sequence of CBS 2479, the standard type strain of Trichosporon asahii.</title>
        <authorList>
            <person name="Yang R.Y."/>
            <person name="Li H.T."/>
            <person name="Zhu H."/>
            <person name="Zhou G.P."/>
            <person name="Wang M."/>
            <person name="Wang L."/>
        </authorList>
    </citation>
    <scope>NUCLEOTIDE SEQUENCE [LARGE SCALE GENOMIC DNA]</scope>
    <source>
        <strain evidence="4">ATCC 90039 / CBS 2479 / JCM 2466 / KCTC 7840 / NCYC 2677 / UAMH 7654</strain>
    </source>
</reference>
<accession>J6F0I6</accession>
<sequence length="507" mass="54434">MADKTDAAVSNNDAAKDDAKVDTPVADAAPTTPATPAADTASTSDAKNTDADAGDKKDGDKMPAAAPAPTIEQSLEEGIGNVVKGFGSIWGVMKARVSTTSVAQQRMGVPKDRSSAKGTVRALLLQKLLSLGAACRANDQSANTLKQVQTQANKTYQQLQDDMKTLQETKVEVTAKNSAQWEAEQEEAKRKKEAAAEAEAKAKAEAAEDESSEDPSDPKGKGKARARDTPEAGPIADAEATARSLFSRLSTQTSALQNTLQSSLSTTLASARASGLDDPAALRARLAENLRLSELKLSLQQAEKLAEGYVAKGRGAAEAWAAEAERWVEENVKVVPPPSNLPSGGFDAGEWYAFTTSAPATGPATPRTESPAPGLGPIAGSRKEALLARLRADTALLLVDPAAETESKERREEYAKWIRENAEKIPGEKEKEVGNVGEIRMALVPEQLDDGEFWTRYLFHRDMIEEQEKRRKALLMGKLARAERERQSARAQLRNAATEHSYDSKVW</sequence>
<dbReference type="PANTHER" id="PTHR16019">
    <property type="entry name" value="SYNAPSE-ASSOCIATED PROTEIN"/>
    <property type="match status" value="1"/>
</dbReference>
<dbReference type="RefSeq" id="XP_014182039.1">
    <property type="nucleotide sequence ID" value="XM_014326564.1"/>
</dbReference>
<dbReference type="HOGENOM" id="CLU_537686_0_0_1"/>
<dbReference type="Proteomes" id="UP000002748">
    <property type="component" value="Unassembled WGS sequence"/>
</dbReference>
<feature type="region of interest" description="Disordered" evidence="1">
    <location>
        <begin position="177"/>
        <end position="235"/>
    </location>
</feature>
<name>J6F0I6_TRIAS</name>
<evidence type="ECO:0000256" key="1">
    <source>
        <dbReference type="SAM" id="MobiDB-lite"/>
    </source>
</evidence>
<feature type="domain" description="BSD" evidence="2">
    <location>
        <begin position="402"/>
        <end position="465"/>
    </location>
</feature>
<feature type="region of interest" description="Disordered" evidence="1">
    <location>
        <begin position="486"/>
        <end position="507"/>
    </location>
</feature>
<evidence type="ECO:0000313" key="4">
    <source>
        <dbReference type="Proteomes" id="UP000002748"/>
    </source>
</evidence>
<dbReference type="AlphaFoldDB" id="J6F0I6"/>
<gene>
    <name evidence="3" type="ORF">A1Q1_00236</name>
</gene>
<dbReference type="GO" id="GO:0005737">
    <property type="term" value="C:cytoplasm"/>
    <property type="evidence" value="ECO:0007669"/>
    <property type="project" value="TreeGrafter"/>
</dbReference>
<feature type="region of interest" description="Disordered" evidence="1">
    <location>
        <begin position="1"/>
        <end position="73"/>
    </location>
</feature>
<feature type="compositionally biased region" description="Basic and acidic residues" evidence="1">
    <location>
        <begin position="186"/>
        <end position="206"/>
    </location>
</feature>
<feature type="compositionally biased region" description="Basic and acidic residues" evidence="1">
    <location>
        <begin position="216"/>
        <end position="230"/>
    </location>
</feature>
<feature type="compositionally biased region" description="Low complexity" evidence="1">
    <location>
        <begin position="22"/>
        <end position="46"/>
    </location>
</feature>